<evidence type="ECO:0000313" key="2">
    <source>
        <dbReference type="Proteomes" id="UP000032679"/>
    </source>
</evidence>
<organism evidence="1 2">
    <name type="scientific">Tanticharoenia sakaeratensis NBRC 103193</name>
    <dbReference type="NCBI Taxonomy" id="1231623"/>
    <lineage>
        <taxon>Bacteria</taxon>
        <taxon>Pseudomonadati</taxon>
        <taxon>Pseudomonadota</taxon>
        <taxon>Alphaproteobacteria</taxon>
        <taxon>Acetobacterales</taxon>
        <taxon>Acetobacteraceae</taxon>
        <taxon>Tanticharoenia</taxon>
    </lineage>
</organism>
<dbReference type="Proteomes" id="UP000032679">
    <property type="component" value="Unassembled WGS sequence"/>
</dbReference>
<dbReference type="SUPFAM" id="SSF47203">
    <property type="entry name" value="Acyl-CoA dehydrogenase C-terminal domain-like"/>
    <property type="match status" value="1"/>
</dbReference>
<proteinExistence type="predicted"/>
<protein>
    <submittedName>
        <fullName evidence="1">Acyl-CoA dehydrogenase</fullName>
    </submittedName>
</protein>
<dbReference type="AlphaFoldDB" id="A0A0D6MQU7"/>
<gene>
    <name evidence="1" type="ORF">Tasa_053_006</name>
</gene>
<dbReference type="STRING" id="1231623.Tasa_053_006"/>
<dbReference type="EMBL" id="BALE01000053">
    <property type="protein sequence ID" value="GAN55668.1"/>
    <property type="molecule type" value="Genomic_DNA"/>
</dbReference>
<dbReference type="GO" id="GO:0016627">
    <property type="term" value="F:oxidoreductase activity, acting on the CH-CH group of donors"/>
    <property type="evidence" value="ECO:0007669"/>
    <property type="project" value="InterPro"/>
</dbReference>
<dbReference type="InterPro" id="IPR036250">
    <property type="entry name" value="AcylCo_DH-like_C"/>
</dbReference>
<reference evidence="1 2" key="1">
    <citation type="submission" date="2012-10" db="EMBL/GenBank/DDBJ databases">
        <title>Genome sequencing of Tanticharoenia sakaeratensis NBRC 103193.</title>
        <authorList>
            <person name="Azuma Y."/>
            <person name="Hadano H."/>
            <person name="Hirakawa H."/>
            <person name="Matsushita K."/>
        </authorList>
    </citation>
    <scope>NUCLEOTIDE SEQUENCE [LARGE SCALE GENOMIC DNA]</scope>
    <source>
        <strain evidence="1 2">NBRC 103193</strain>
    </source>
</reference>
<sequence length="285" mass="30193">MGRCFEGHLNVARLVGLYGDTTASAVLTRSARDGHLSGLWVTDGREPVTIRGARLSGVKGFASGVRAAGMALITAHNGVSDVMYLLPVGETERIGPGPGKLTGMHRSGTGSYRFEGLTVASGARVGVPGDYLRQPEFSAGAWRGSAVALGGIDRLVDLLRSELAARGRADNPHQQARIGAALIARETAVLWTRRAALLAHNPDTEPGDVTAIVNLARLAVERAGLEVIALVQRGLGLSAFVEANPAETVLRDLATYLRQPAPDESLTEAAAWFTERDPEDLDIMR</sequence>
<keyword evidence="2" id="KW-1185">Reference proteome</keyword>
<dbReference type="Gene3D" id="1.20.140.10">
    <property type="entry name" value="Butyryl-CoA Dehydrogenase, subunit A, domain 3"/>
    <property type="match status" value="1"/>
</dbReference>
<name>A0A0D6MQU7_9PROT</name>
<comment type="caution">
    <text evidence="1">The sequence shown here is derived from an EMBL/GenBank/DDBJ whole genome shotgun (WGS) entry which is preliminary data.</text>
</comment>
<evidence type="ECO:0000313" key="1">
    <source>
        <dbReference type="EMBL" id="GAN55668.1"/>
    </source>
</evidence>
<accession>A0A0D6MQU7</accession>